<dbReference type="InterPro" id="IPR013797">
    <property type="entry name" value="Maltooligo_trehalose_synth_4"/>
</dbReference>
<organism evidence="2 3">
    <name type="scientific">Corynebacterium meridianum</name>
    <dbReference type="NCBI Taxonomy" id="2765363"/>
    <lineage>
        <taxon>Bacteria</taxon>
        <taxon>Bacillati</taxon>
        <taxon>Actinomycetota</taxon>
        <taxon>Actinomycetes</taxon>
        <taxon>Mycobacteriales</taxon>
        <taxon>Corynebacteriaceae</taxon>
        <taxon>Corynebacterium</taxon>
    </lineage>
</organism>
<accession>A0A934HYF3</accession>
<evidence type="ECO:0000313" key="3">
    <source>
        <dbReference type="Proteomes" id="UP000645966"/>
    </source>
</evidence>
<dbReference type="GO" id="GO:0005992">
    <property type="term" value="P:trehalose biosynthetic process"/>
    <property type="evidence" value="ECO:0007669"/>
    <property type="project" value="TreeGrafter"/>
</dbReference>
<dbReference type="CDD" id="cd11336">
    <property type="entry name" value="AmyAc_MTSase"/>
    <property type="match status" value="1"/>
</dbReference>
<dbReference type="SUPFAM" id="SSF51445">
    <property type="entry name" value="(Trans)glycosidases"/>
    <property type="match status" value="1"/>
</dbReference>
<dbReference type="NCBIfam" id="TIGR02401">
    <property type="entry name" value="trehalose_TreY"/>
    <property type="match status" value="1"/>
</dbReference>
<name>A0A934HYF3_9CORY</name>
<dbReference type="EMBL" id="JAEIOS010000011">
    <property type="protein sequence ID" value="MBI8989248.1"/>
    <property type="molecule type" value="Genomic_DNA"/>
</dbReference>
<dbReference type="AlphaFoldDB" id="A0A934HYF3"/>
<dbReference type="Pfam" id="PF00128">
    <property type="entry name" value="Alpha-amylase"/>
    <property type="match status" value="1"/>
</dbReference>
<dbReference type="Gene3D" id="3.30.1590.10">
    <property type="entry name" value="Maltooligosyl trehalose synthase, domain 2"/>
    <property type="match status" value="1"/>
</dbReference>
<sequence length="842" mass="91719">MTRRPITATYRLQLRGPEADPSGRAFGFAEAEAVVPYLAELGVSHLYLSPILTAPADSAHSYDVIDPTEVNPAFGGIAGLRSLAATAREHGLGIIIDIVPNHLGVDDPRQNPWWWDVLKLGRDSEYESYFDIDWHDDNGAGGKLGLPVLGAEGDEDKLTLDEIDGEPVLRYYDNVFPVRPGTEDADDPVTVHDAQSYRLMYWKSGIIGYRRFFSVNGLAGIRQEDPVVFEHTHRVLSRLIAEDLIDGVRVDHPDGLSDPFSYLGRLRALIGEDRWLVVEKILGVDEPLDPRLAVDGTTGYDALRELDGVFISRDAEDTLSMLAMQQSGSAWDDAAVTATEQALKRSVAADELAAEVRRLARAVRRDNFSTAGDGVSERMLTDTIIELVAAMPVYRADYISLSRVTATVVAEMTRRFPSRRDALDLITAGLLADGEAAVRFAQVCGAVMAKGVEDTTFYRACRLVALQEVGGAPGRFGVGPAEFHLLQQERSVLWPRTMTTLSTHDTKRSEDVRARIIEVTDIPGDFAEMVREVTAITPPPDGTTGHFLLQNLIGVWPADGRMTDSVRERFHAYATKAVREAGVHTTWTDVDEGFEQSVSDWIDALCSGPATERIAAYVEPLAAAAVQITLGRKLLHLIGPGVPDVYQGTEFVDDSLVDPDNRRFVDYTARNQTLELLSAAPSPVAAVCESAIAAGVSVPAHTGDTDLELTPEEAEDTYPHLKVRADMAKQAVVHAALGVRRDEPGSFVGGDYQAVFAVGPAESHVVGIARGPEERDVHVIALAVRRPLRLAAEGGWQHTTVTLPEGTWTERLTGRTFSGVQEAADLFALLPAALLVRESEEG</sequence>
<dbReference type="PANTHER" id="PTHR10357">
    <property type="entry name" value="ALPHA-AMYLASE FAMILY MEMBER"/>
    <property type="match status" value="1"/>
</dbReference>
<protein>
    <submittedName>
        <fullName evidence="2">Malto-oligosyltrehalose synthase</fullName>
    </submittedName>
</protein>
<dbReference type="SMART" id="SM00642">
    <property type="entry name" value="Aamy"/>
    <property type="match status" value="1"/>
</dbReference>
<proteinExistence type="predicted"/>
<dbReference type="InterPro" id="IPR012767">
    <property type="entry name" value="Trehalose_TreY"/>
</dbReference>
<dbReference type="Gene3D" id="1.10.150.200">
    <property type="entry name" value="Maltooligosyl trehalose synthase, domain 3"/>
    <property type="match status" value="1"/>
</dbReference>
<dbReference type="InterPro" id="IPR006047">
    <property type="entry name" value="GH13_cat_dom"/>
</dbReference>
<comment type="caution">
    <text evidence="2">The sequence shown here is derived from an EMBL/GenBank/DDBJ whole genome shotgun (WGS) entry which is preliminary data.</text>
</comment>
<dbReference type="Proteomes" id="UP000645966">
    <property type="component" value="Unassembled WGS sequence"/>
</dbReference>
<keyword evidence="3" id="KW-1185">Reference proteome</keyword>
<dbReference type="InterPro" id="IPR017853">
    <property type="entry name" value="GH"/>
</dbReference>
<evidence type="ECO:0000313" key="2">
    <source>
        <dbReference type="EMBL" id="MBI8989248.1"/>
    </source>
</evidence>
<evidence type="ECO:0000259" key="1">
    <source>
        <dbReference type="SMART" id="SM00642"/>
    </source>
</evidence>
<feature type="domain" description="Glycosyl hydrolase family 13 catalytic" evidence="1">
    <location>
        <begin position="19"/>
        <end position="424"/>
    </location>
</feature>
<dbReference type="PANTHER" id="PTHR10357:SF216">
    <property type="entry name" value="MALTOOLIGOSYL TREHALOSE SYNTHASE-RELATED"/>
    <property type="match status" value="1"/>
</dbReference>
<dbReference type="Gene3D" id="3.20.20.80">
    <property type="entry name" value="Glycosidases"/>
    <property type="match status" value="1"/>
</dbReference>
<dbReference type="GO" id="GO:0030980">
    <property type="term" value="P:alpha-glucan catabolic process"/>
    <property type="evidence" value="ECO:0007669"/>
    <property type="project" value="TreeGrafter"/>
</dbReference>
<dbReference type="GO" id="GO:0047470">
    <property type="term" value="F:(1,4)-alpha-D-glucan 1-alpha-D-glucosylmutase activity"/>
    <property type="evidence" value="ECO:0007669"/>
    <property type="project" value="TreeGrafter"/>
</dbReference>
<dbReference type="Gene3D" id="1.10.10.470">
    <property type="entry name" value="Maltooligosyl trehalose synthase, domain 4"/>
    <property type="match status" value="1"/>
</dbReference>
<gene>
    <name evidence="2" type="primary">treY</name>
    <name evidence="2" type="ORF">JDV75_05675</name>
</gene>
<reference evidence="2" key="1">
    <citation type="submission" date="2020-12" db="EMBL/GenBank/DDBJ databases">
        <title>Genome public.</title>
        <authorList>
            <person name="Sun Q."/>
        </authorList>
    </citation>
    <scope>NUCLEOTIDE SEQUENCE</scope>
    <source>
        <strain evidence="2">CCM 8863</strain>
    </source>
</reference>
<dbReference type="RefSeq" id="WP_198738247.1">
    <property type="nucleotide sequence ID" value="NZ_JAEIOS010000011.1"/>
</dbReference>